<dbReference type="SMART" id="SM00020">
    <property type="entry name" value="Tryp_SPc"/>
    <property type="match status" value="1"/>
</dbReference>
<dbReference type="Pfam" id="PF00057">
    <property type="entry name" value="Ldl_recept_a"/>
    <property type="match status" value="1"/>
</dbReference>
<dbReference type="Pfam" id="PF00089">
    <property type="entry name" value="Trypsin"/>
    <property type="match status" value="1"/>
</dbReference>
<evidence type="ECO:0000313" key="12">
    <source>
        <dbReference type="Proteomes" id="UP001591681"/>
    </source>
</evidence>
<evidence type="ECO:0000256" key="6">
    <source>
        <dbReference type="PROSITE-ProRule" id="PRU00196"/>
    </source>
</evidence>
<dbReference type="Proteomes" id="UP001591681">
    <property type="component" value="Unassembled WGS sequence"/>
</dbReference>
<evidence type="ECO:0000256" key="2">
    <source>
        <dbReference type="ARBA" id="ARBA00022801"/>
    </source>
</evidence>
<feature type="disulfide bond" evidence="5">
    <location>
        <begin position="94"/>
        <end position="112"/>
    </location>
</feature>
<evidence type="ECO:0000256" key="3">
    <source>
        <dbReference type="ARBA" id="ARBA00022825"/>
    </source>
</evidence>
<dbReference type="Gene3D" id="3.10.250.10">
    <property type="entry name" value="SRCR-like domain"/>
    <property type="match status" value="1"/>
</dbReference>
<dbReference type="FunFam" id="2.40.10.10:FF:000003">
    <property type="entry name" value="Transmembrane serine protease 3"/>
    <property type="match status" value="1"/>
</dbReference>
<feature type="domain" description="Peptidase S1" evidence="9">
    <location>
        <begin position="230"/>
        <end position="460"/>
    </location>
</feature>
<organism evidence="11 12">
    <name type="scientific">Coilia grayii</name>
    <name type="common">Gray's grenadier anchovy</name>
    <dbReference type="NCBI Taxonomy" id="363190"/>
    <lineage>
        <taxon>Eukaryota</taxon>
        <taxon>Metazoa</taxon>
        <taxon>Chordata</taxon>
        <taxon>Craniata</taxon>
        <taxon>Vertebrata</taxon>
        <taxon>Euteleostomi</taxon>
        <taxon>Actinopterygii</taxon>
        <taxon>Neopterygii</taxon>
        <taxon>Teleostei</taxon>
        <taxon>Clupei</taxon>
        <taxon>Clupeiformes</taxon>
        <taxon>Clupeoidei</taxon>
        <taxon>Engraulidae</taxon>
        <taxon>Coilinae</taxon>
        <taxon>Coilia</taxon>
    </lineage>
</organism>
<keyword evidence="1" id="KW-0645">Protease</keyword>
<dbReference type="InterPro" id="IPR009003">
    <property type="entry name" value="Peptidase_S1_PA"/>
</dbReference>
<keyword evidence="8" id="KW-1133">Transmembrane helix</keyword>
<dbReference type="CDD" id="cd00190">
    <property type="entry name" value="Tryp_SPc"/>
    <property type="match status" value="1"/>
</dbReference>
<evidence type="ECO:0000259" key="10">
    <source>
        <dbReference type="PROSITE" id="PS50287"/>
    </source>
</evidence>
<keyword evidence="3" id="KW-0720">Serine protease</keyword>
<dbReference type="AlphaFoldDB" id="A0ABD1KBV5"/>
<dbReference type="PROSITE" id="PS50287">
    <property type="entry name" value="SRCR_2"/>
    <property type="match status" value="1"/>
</dbReference>
<keyword evidence="12" id="KW-1185">Reference proteome</keyword>
<dbReference type="InterPro" id="IPR002172">
    <property type="entry name" value="LDrepeatLR_classA_rpt"/>
</dbReference>
<feature type="transmembrane region" description="Helical" evidence="8">
    <location>
        <begin position="60"/>
        <end position="84"/>
    </location>
</feature>
<gene>
    <name evidence="11" type="ORF">ACEWY4_008694</name>
</gene>
<dbReference type="Gene3D" id="2.40.10.10">
    <property type="entry name" value="Trypsin-like serine proteases"/>
    <property type="match status" value="2"/>
</dbReference>
<dbReference type="Pfam" id="PF15494">
    <property type="entry name" value="SRCR_2"/>
    <property type="match status" value="1"/>
</dbReference>
<dbReference type="SMART" id="SM00192">
    <property type="entry name" value="LDLa"/>
    <property type="match status" value="1"/>
</dbReference>
<evidence type="ECO:0000313" key="11">
    <source>
        <dbReference type="EMBL" id="KAL2096546.1"/>
    </source>
</evidence>
<dbReference type="SUPFAM" id="SSF50494">
    <property type="entry name" value="Trypsin-like serine proteases"/>
    <property type="match status" value="1"/>
</dbReference>
<dbReference type="PROSITE" id="PS50068">
    <property type="entry name" value="LDLRA_2"/>
    <property type="match status" value="1"/>
</dbReference>
<dbReference type="PRINTS" id="PR00722">
    <property type="entry name" value="CHYMOTRYPSIN"/>
</dbReference>
<feature type="domain" description="SRCR" evidence="10">
    <location>
        <begin position="131"/>
        <end position="218"/>
    </location>
</feature>
<keyword evidence="8" id="KW-0472">Membrane</keyword>
<dbReference type="SMART" id="SM00202">
    <property type="entry name" value="SR"/>
    <property type="match status" value="1"/>
</dbReference>
<name>A0ABD1KBV5_9TELE</name>
<sequence>MAFEEGGETEERPPPFNPAVVGDTPPFNPEVLEDTPQYVIEPMTPPPPKPKSVKKRCTNYVVKSVSVLLALGLCVGVLLGYYFLSPCGVNVVWCGDGLCVKQEQWCDGTPHCRRGQDEANCVRLSGTGFHLQVFSRSRQAWRSVCADGWSDEYGRQACEHIGYSRDSNVSSGQAPVSSTGSEGFMSLLPDAKPTANLLTSFQNSDTCPSGKTVTLRCIACGTRTSKSQRIVGGQVAAQGAWPWHVFLRDKMQRVRCGGAIIAPYWILTAAQCVQSVPEPSDWSVYVDFYNDLFSIAKEVAHIIPFPKYNNKTQNNDIALMKLQEPLQVSDSLRPICLPNVDMDFTPSQPCWILGFGRTSEGGATSSNLMEAQVSLIDTAQCNSSGVYNGKISDSMICAGRLAGGVDRCEGDTGGPLMAEKDSLWWLIGDISWGQGCGRVNKPGVYGNVAHFLEWIYTQMKVKHSITHTQVTVL</sequence>
<dbReference type="InterPro" id="IPR001314">
    <property type="entry name" value="Peptidase_S1A"/>
</dbReference>
<keyword evidence="2" id="KW-0378">Hydrolase</keyword>
<evidence type="ECO:0000256" key="1">
    <source>
        <dbReference type="ARBA" id="ARBA00022670"/>
    </source>
</evidence>
<dbReference type="PROSITE" id="PS50240">
    <property type="entry name" value="TRYPSIN_DOM"/>
    <property type="match status" value="1"/>
</dbReference>
<dbReference type="Gene3D" id="4.10.400.10">
    <property type="entry name" value="Low-density Lipoprotein Receptor"/>
    <property type="match status" value="1"/>
</dbReference>
<feature type="region of interest" description="Disordered" evidence="7">
    <location>
        <begin position="1"/>
        <end position="28"/>
    </location>
</feature>
<dbReference type="InterPro" id="IPR001190">
    <property type="entry name" value="SRCR"/>
</dbReference>
<evidence type="ECO:0000256" key="4">
    <source>
        <dbReference type="ARBA" id="ARBA00023157"/>
    </source>
</evidence>
<dbReference type="GO" id="GO:0008236">
    <property type="term" value="F:serine-type peptidase activity"/>
    <property type="evidence" value="ECO:0007669"/>
    <property type="project" value="UniProtKB-KW"/>
</dbReference>
<comment type="caution">
    <text evidence="11">The sequence shown here is derived from an EMBL/GenBank/DDBJ whole genome shotgun (WGS) entry which is preliminary data.</text>
</comment>
<dbReference type="GO" id="GO:0006508">
    <property type="term" value="P:proteolysis"/>
    <property type="evidence" value="ECO:0007669"/>
    <property type="project" value="UniProtKB-KW"/>
</dbReference>
<comment type="caution">
    <text evidence="6">Lacks conserved residue(s) required for the propagation of feature annotation.</text>
</comment>
<keyword evidence="8" id="KW-0812">Transmembrane</keyword>
<keyword evidence="4 5" id="KW-1015">Disulfide bond</keyword>
<proteinExistence type="predicted"/>
<evidence type="ECO:0008006" key="13">
    <source>
        <dbReference type="Google" id="ProtNLM"/>
    </source>
</evidence>
<dbReference type="PANTHER" id="PTHR24252:SF30">
    <property type="entry name" value="TRANSMEMBRANE SERINE PROTEASE 2"/>
    <property type="match status" value="1"/>
</dbReference>
<feature type="disulfide bond" evidence="5">
    <location>
        <begin position="87"/>
        <end position="99"/>
    </location>
</feature>
<accession>A0ABD1KBV5</accession>
<dbReference type="InterPro" id="IPR036055">
    <property type="entry name" value="LDL_receptor-like_sf"/>
</dbReference>
<dbReference type="InterPro" id="IPR036772">
    <property type="entry name" value="SRCR-like_dom_sf"/>
</dbReference>
<reference evidence="11 12" key="1">
    <citation type="submission" date="2024-09" db="EMBL/GenBank/DDBJ databases">
        <title>A chromosome-level genome assembly of Gray's grenadier anchovy, Coilia grayii.</title>
        <authorList>
            <person name="Fu Z."/>
        </authorList>
    </citation>
    <scope>NUCLEOTIDE SEQUENCE [LARGE SCALE GENOMIC DNA]</scope>
    <source>
        <strain evidence="11">G4</strain>
        <tissue evidence="11">Muscle</tissue>
    </source>
</reference>
<dbReference type="SUPFAM" id="SSF56487">
    <property type="entry name" value="SRCR-like"/>
    <property type="match status" value="1"/>
</dbReference>
<evidence type="ECO:0000259" key="9">
    <source>
        <dbReference type="PROSITE" id="PS50240"/>
    </source>
</evidence>
<feature type="disulfide bond" evidence="5">
    <location>
        <begin position="106"/>
        <end position="121"/>
    </location>
</feature>
<dbReference type="PANTHER" id="PTHR24252">
    <property type="entry name" value="ACROSIN-RELATED"/>
    <property type="match status" value="1"/>
</dbReference>
<dbReference type="EMBL" id="JBHFQA010000007">
    <property type="protein sequence ID" value="KAL2096546.1"/>
    <property type="molecule type" value="Genomic_DNA"/>
</dbReference>
<dbReference type="InterPro" id="IPR043504">
    <property type="entry name" value="Peptidase_S1_PA_chymotrypsin"/>
</dbReference>
<evidence type="ECO:0000256" key="8">
    <source>
        <dbReference type="SAM" id="Phobius"/>
    </source>
</evidence>
<evidence type="ECO:0000256" key="5">
    <source>
        <dbReference type="PROSITE-ProRule" id="PRU00124"/>
    </source>
</evidence>
<evidence type="ECO:0000256" key="7">
    <source>
        <dbReference type="SAM" id="MobiDB-lite"/>
    </source>
</evidence>
<dbReference type="InterPro" id="IPR001254">
    <property type="entry name" value="Trypsin_dom"/>
</dbReference>
<dbReference type="SUPFAM" id="SSF57424">
    <property type="entry name" value="LDL receptor-like module"/>
    <property type="match status" value="1"/>
</dbReference>
<protein>
    <recommendedName>
        <fullName evidence="13">Transmembrane protease serine 2</fullName>
    </recommendedName>
</protein>